<keyword evidence="2" id="KW-0378">Hydrolase</keyword>
<evidence type="ECO:0000259" key="3">
    <source>
        <dbReference type="Pfam" id="PF00557"/>
    </source>
</evidence>
<evidence type="ECO:0000256" key="1">
    <source>
        <dbReference type="ARBA" id="ARBA00022723"/>
    </source>
</evidence>
<dbReference type="GO" id="GO:0004177">
    <property type="term" value="F:aminopeptidase activity"/>
    <property type="evidence" value="ECO:0007669"/>
    <property type="project" value="UniProtKB-KW"/>
</dbReference>
<dbReference type="InterPro" id="IPR001131">
    <property type="entry name" value="Peptidase_M24B_aminopep-P_CS"/>
</dbReference>
<dbReference type="SUPFAM" id="SSF53092">
    <property type="entry name" value="Creatinase/prolidase N-terminal domain"/>
    <property type="match status" value="1"/>
</dbReference>
<keyword evidence="1" id="KW-0479">Metal-binding</keyword>
<dbReference type="PANTHER" id="PTHR46112">
    <property type="entry name" value="AMINOPEPTIDASE"/>
    <property type="match status" value="1"/>
</dbReference>
<dbReference type="Gene3D" id="3.40.350.10">
    <property type="entry name" value="Creatinase/prolidase N-terminal domain"/>
    <property type="match status" value="1"/>
</dbReference>
<dbReference type="Gene3D" id="3.90.230.10">
    <property type="entry name" value="Creatinase/methionine aminopeptidase superfamily"/>
    <property type="match status" value="1"/>
</dbReference>
<sequence length="352" mass="37462">MAARTELDAALMQMLTQAGLDALWVSTPENVRYLSGFRDGRDGKVLLMPSGGTLYTDARYTVQAREESRFPQFIARPPETLEHAAPMLEGLRVGFEAEHLTVAQYEDLKAQWNATLTATRGLIEGLRVVKSAQEIASIRAAQDIADAAFAAVSPGIVPGVSERSVALKLEQFIQERGGTAAFDFTVASGPRGAMPHGGASERLIGENDLITIDFGANVDGYHSDMTRTVATGNPSEELRRLYRAVLEAEEAAVAAVKPGASCADLDKLARDILSGHGLGEYFAHSLGHGVGLAIHEGPGLRGTSSEVLRPGMVVTIEPGVYVPGVGGVRIEDLLLVTEDGHEVLSHSPKVTL</sequence>
<dbReference type="SUPFAM" id="SSF55920">
    <property type="entry name" value="Creatinase/aminopeptidase"/>
    <property type="match status" value="1"/>
</dbReference>
<organism evidence="5 6">
    <name type="scientific">Deinococcus ruber</name>
    <dbReference type="NCBI Taxonomy" id="1848197"/>
    <lineage>
        <taxon>Bacteria</taxon>
        <taxon>Thermotogati</taxon>
        <taxon>Deinococcota</taxon>
        <taxon>Deinococci</taxon>
        <taxon>Deinococcales</taxon>
        <taxon>Deinococcaceae</taxon>
        <taxon>Deinococcus</taxon>
    </lineage>
</organism>
<evidence type="ECO:0000313" key="6">
    <source>
        <dbReference type="Proteomes" id="UP000603865"/>
    </source>
</evidence>
<keyword evidence="6" id="KW-1185">Reference proteome</keyword>
<comment type="caution">
    <text evidence="5">The sequence shown here is derived from an EMBL/GenBank/DDBJ whole genome shotgun (WGS) entry which is preliminary data.</text>
</comment>
<dbReference type="InterPro" id="IPR000994">
    <property type="entry name" value="Pept_M24"/>
</dbReference>
<accession>A0A918BWC1</accession>
<dbReference type="AlphaFoldDB" id="A0A918BWC1"/>
<feature type="domain" description="Creatinase N-terminal" evidence="4">
    <location>
        <begin position="11"/>
        <end position="129"/>
    </location>
</feature>
<evidence type="ECO:0000313" key="5">
    <source>
        <dbReference type="EMBL" id="GGQ93711.1"/>
    </source>
</evidence>
<evidence type="ECO:0000256" key="2">
    <source>
        <dbReference type="ARBA" id="ARBA00022801"/>
    </source>
</evidence>
<reference evidence="5" key="1">
    <citation type="journal article" date="2014" name="Int. J. Syst. Evol. Microbiol.">
        <title>Complete genome sequence of Corynebacterium casei LMG S-19264T (=DSM 44701T), isolated from a smear-ripened cheese.</title>
        <authorList>
            <consortium name="US DOE Joint Genome Institute (JGI-PGF)"/>
            <person name="Walter F."/>
            <person name="Albersmeier A."/>
            <person name="Kalinowski J."/>
            <person name="Ruckert C."/>
        </authorList>
    </citation>
    <scope>NUCLEOTIDE SEQUENCE</scope>
    <source>
        <strain evidence="5">JCM 31311</strain>
    </source>
</reference>
<dbReference type="Pfam" id="PF01321">
    <property type="entry name" value="Creatinase_N"/>
    <property type="match status" value="1"/>
</dbReference>
<dbReference type="Proteomes" id="UP000603865">
    <property type="component" value="Unassembled WGS sequence"/>
</dbReference>
<gene>
    <name evidence="5" type="ORF">GCM10008957_02270</name>
</gene>
<dbReference type="GO" id="GO:0046872">
    <property type="term" value="F:metal ion binding"/>
    <property type="evidence" value="ECO:0007669"/>
    <property type="project" value="UniProtKB-KW"/>
</dbReference>
<dbReference type="Pfam" id="PF00557">
    <property type="entry name" value="Peptidase_M24"/>
    <property type="match status" value="1"/>
</dbReference>
<dbReference type="InterPro" id="IPR036005">
    <property type="entry name" value="Creatinase/aminopeptidase-like"/>
</dbReference>
<dbReference type="GO" id="GO:0008235">
    <property type="term" value="F:metalloexopeptidase activity"/>
    <property type="evidence" value="ECO:0007669"/>
    <property type="project" value="UniProtKB-ARBA"/>
</dbReference>
<feature type="domain" description="Peptidase M24" evidence="3">
    <location>
        <begin position="137"/>
        <end position="338"/>
    </location>
</feature>
<protein>
    <submittedName>
        <fullName evidence="5">Aminopeptidase</fullName>
    </submittedName>
</protein>
<dbReference type="InterPro" id="IPR029149">
    <property type="entry name" value="Creatin/AminoP/Spt16_N"/>
</dbReference>
<dbReference type="InterPro" id="IPR001714">
    <property type="entry name" value="Pept_M24_MAP"/>
</dbReference>
<dbReference type="InterPro" id="IPR000587">
    <property type="entry name" value="Creatinase_N"/>
</dbReference>
<reference evidence="5" key="2">
    <citation type="submission" date="2020-09" db="EMBL/GenBank/DDBJ databases">
        <authorList>
            <person name="Sun Q."/>
            <person name="Ohkuma M."/>
        </authorList>
    </citation>
    <scope>NUCLEOTIDE SEQUENCE</scope>
    <source>
        <strain evidence="5">JCM 31311</strain>
    </source>
</reference>
<keyword evidence="5" id="KW-0031">Aminopeptidase</keyword>
<dbReference type="PROSITE" id="PS00491">
    <property type="entry name" value="PROLINE_PEPTIDASE"/>
    <property type="match status" value="1"/>
</dbReference>
<dbReference type="EMBL" id="BMQL01000001">
    <property type="protein sequence ID" value="GGQ93711.1"/>
    <property type="molecule type" value="Genomic_DNA"/>
</dbReference>
<proteinExistence type="predicted"/>
<dbReference type="PRINTS" id="PR00599">
    <property type="entry name" value="MAPEPTIDASE"/>
</dbReference>
<keyword evidence="5" id="KW-0645">Protease</keyword>
<evidence type="ECO:0000259" key="4">
    <source>
        <dbReference type="Pfam" id="PF01321"/>
    </source>
</evidence>
<name>A0A918BWC1_9DEIO</name>
<dbReference type="InterPro" id="IPR050659">
    <property type="entry name" value="Peptidase_M24B"/>
</dbReference>
<dbReference type="PANTHER" id="PTHR46112:SF3">
    <property type="entry name" value="AMINOPEPTIDASE YPDF"/>
    <property type="match status" value="1"/>
</dbReference>